<dbReference type="EMBL" id="CM037028">
    <property type="protein sequence ID" value="KAH7655771.1"/>
    <property type="molecule type" value="Genomic_DNA"/>
</dbReference>
<comment type="caution">
    <text evidence="1">The sequence shown here is derived from an EMBL/GenBank/DDBJ whole genome shotgun (WGS) entry which is preliminary data.</text>
</comment>
<proteinExistence type="predicted"/>
<protein>
    <submittedName>
        <fullName evidence="1">Uncharacterized protein</fullName>
    </submittedName>
</protein>
<evidence type="ECO:0000313" key="2">
    <source>
        <dbReference type="Proteomes" id="UP000827976"/>
    </source>
</evidence>
<sequence length="69" mass="7617">MTHPSLSFSQRLTLHSLSLNGSSIHHRNPSIHRTIHLNASIDRTIPSESSACERRSPENSVTGAQSKSR</sequence>
<evidence type="ECO:0000313" key="1">
    <source>
        <dbReference type="EMBL" id="KAH7655771.1"/>
    </source>
</evidence>
<keyword evidence="2" id="KW-1185">Reference proteome</keyword>
<reference evidence="2" key="1">
    <citation type="journal article" date="2022" name="Nat. Commun.">
        <title>Chromosome evolution and the genetic basis of agronomically important traits in greater yam.</title>
        <authorList>
            <person name="Bredeson J.V."/>
            <person name="Lyons J.B."/>
            <person name="Oniyinde I.O."/>
            <person name="Okereke N.R."/>
            <person name="Kolade O."/>
            <person name="Nnabue I."/>
            <person name="Nwadili C.O."/>
            <person name="Hribova E."/>
            <person name="Parker M."/>
            <person name="Nwogha J."/>
            <person name="Shu S."/>
            <person name="Carlson J."/>
            <person name="Kariba R."/>
            <person name="Muthemba S."/>
            <person name="Knop K."/>
            <person name="Barton G.J."/>
            <person name="Sherwood A.V."/>
            <person name="Lopez-Montes A."/>
            <person name="Asiedu R."/>
            <person name="Jamnadass R."/>
            <person name="Muchugi A."/>
            <person name="Goodstein D."/>
            <person name="Egesi C.N."/>
            <person name="Featherston J."/>
            <person name="Asfaw A."/>
            <person name="Simpson G.G."/>
            <person name="Dolezel J."/>
            <person name="Hendre P.S."/>
            <person name="Van Deynze A."/>
            <person name="Kumar P.L."/>
            <person name="Obidiegwu J.E."/>
            <person name="Bhattacharjee R."/>
            <person name="Rokhsar D.S."/>
        </authorList>
    </citation>
    <scope>NUCLEOTIDE SEQUENCE [LARGE SCALE GENOMIC DNA]</scope>
    <source>
        <strain evidence="2">cv. TDa95/00328</strain>
    </source>
</reference>
<organism evidence="1 2">
    <name type="scientific">Dioscorea alata</name>
    <name type="common">Purple yam</name>
    <dbReference type="NCBI Taxonomy" id="55571"/>
    <lineage>
        <taxon>Eukaryota</taxon>
        <taxon>Viridiplantae</taxon>
        <taxon>Streptophyta</taxon>
        <taxon>Embryophyta</taxon>
        <taxon>Tracheophyta</taxon>
        <taxon>Spermatophyta</taxon>
        <taxon>Magnoliopsida</taxon>
        <taxon>Liliopsida</taxon>
        <taxon>Dioscoreales</taxon>
        <taxon>Dioscoreaceae</taxon>
        <taxon>Dioscorea</taxon>
    </lineage>
</organism>
<name>A0ACB7U631_DIOAL</name>
<dbReference type="Proteomes" id="UP000827976">
    <property type="component" value="Chromosome 18"/>
</dbReference>
<accession>A0ACB7U631</accession>
<gene>
    <name evidence="1" type="ORF">IHE45_18G033400</name>
</gene>